<evidence type="ECO:0000256" key="1">
    <source>
        <dbReference type="SAM" id="SignalP"/>
    </source>
</evidence>
<feature type="signal peptide" evidence="1">
    <location>
        <begin position="1"/>
        <end position="25"/>
    </location>
</feature>
<dbReference type="InterPro" id="IPR051702">
    <property type="entry name" value="SH3_domain_YSC84-like"/>
</dbReference>
<dbReference type="Pfam" id="PF04366">
    <property type="entry name" value="Ysc84"/>
    <property type="match status" value="1"/>
</dbReference>
<dbReference type="OrthoDB" id="7847492at2"/>
<dbReference type="Proteomes" id="UP000094501">
    <property type="component" value="Unassembled WGS sequence"/>
</dbReference>
<feature type="domain" description="Ysc84 actin-binding" evidence="2">
    <location>
        <begin position="97"/>
        <end position="181"/>
    </location>
</feature>
<protein>
    <recommendedName>
        <fullName evidence="2">Ysc84 actin-binding domain-containing protein</fullName>
    </recommendedName>
</protein>
<proteinExistence type="predicted"/>
<dbReference type="EMBL" id="LPWG01000001">
    <property type="protein sequence ID" value="ODS01345.1"/>
    <property type="molecule type" value="Genomic_DNA"/>
</dbReference>
<dbReference type="InterPro" id="IPR007461">
    <property type="entry name" value="Ysc84_actin-binding"/>
</dbReference>
<evidence type="ECO:0000313" key="4">
    <source>
        <dbReference type="Proteomes" id="UP000094501"/>
    </source>
</evidence>
<dbReference type="PANTHER" id="PTHR15629:SF2">
    <property type="entry name" value="SH3 DOMAIN-CONTAINING YSC84-LIKE PROTEIN 1"/>
    <property type="match status" value="1"/>
</dbReference>
<accession>A0A1E3W687</accession>
<evidence type="ECO:0000313" key="3">
    <source>
        <dbReference type="EMBL" id="ODS01345.1"/>
    </source>
</evidence>
<gene>
    <name evidence="3" type="ORF">AUC68_00295</name>
</gene>
<comment type="caution">
    <text evidence="3">The sequence shown here is derived from an EMBL/GenBank/DDBJ whole genome shotgun (WGS) entry which is preliminary data.</text>
</comment>
<keyword evidence="4" id="KW-1185">Reference proteome</keyword>
<organism evidence="3 4">
    <name type="scientific">Methyloceanibacter methanicus</name>
    <dbReference type="NCBI Taxonomy" id="1774968"/>
    <lineage>
        <taxon>Bacteria</taxon>
        <taxon>Pseudomonadati</taxon>
        <taxon>Pseudomonadota</taxon>
        <taxon>Alphaproteobacteria</taxon>
        <taxon>Hyphomicrobiales</taxon>
        <taxon>Hyphomicrobiaceae</taxon>
        <taxon>Methyloceanibacter</taxon>
    </lineage>
</organism>
<feature type="chain" id="PRO_5009139019" description="Ysc84 actin-binding domain-containing protein" evidence="1">
    <location>
        <begin position="26"/>
        <end position="184"/>
    </location>
</feature>
<dbReference type="PANTHER" id="PTHR15629">
    <property type="entry name" value="SH3YL1 PROTEIN"/>
    <property type="match status" value="1"/>
</dbReference>
<keyword evidence="1" id="KW-0732">Signal</keyword>
<dbReference type="AlphaFoldDB" id="A0A1E3W687"/>
<dbReference type="RefSeq" id="WP_069435818.1">
    <property type="nucleotide sequence ID" value="NZ_LPWG01000001.1"/>
</dbReference>
<name>A0A1E3W687_9HYPH</name>
<dbReference type="CDD" id="cd11524">
    <property type="entry name" value="SYLF"/>
    <property type="match status" value="1"/>
</dbReference>
<reference evidence="3 4" key="1">
    <citation type="journal article" date="2016" name="Environ. Microbiol.">
        <title>New Methyloceanibacter diversity from North Sea sediments includes methanotroph containing solely the soluble methane monooxygenase.</title>
        <authorList>
            <person name="Vekeman B."/>
            <person name="Kerckhof F.M."/>
            <person name="Cremers G."/>
            <person name="de Vos P."/>
            <person name="Vandamme P."/>
            <person name="Boon N."/>
            <person name="Op den Camp H.J."/>
            <person name="Heylen K."/>
        </authorList>
    </citation>
    <scope>NUCLEOTIDE SEQUENCE [LARGE SCALE GENOMIC DNA]</scope>
    <source>
        <strain evidence="3 4">R-67174</strain>
    </source>
</reference>
<evidence type="ECO:0000259" key="2">
    <source>
        <dbReference type="Pfam" id="PF04366"/>
    </source>
</evidence>
<dbReference type="GO" id="GO:0035091">
    <property type="term" value="F:phosphatidylinositol binding"/>
    <property type="evidence" value="ECO:0007669"/>
    <property type="project" value="TreeGrafter"/>
</dbReference>
<dbReference type="STRING" id="1774968.AUC68_00295"/>
<sequence>MKILTTSVFAAFLALVASVCEPSCAVAASAQEIEDDVNDTLHRFVDQIGGARPLANKAVGILVFPSIVKAGFGIGGEYGEGMLIVDQRPAGFYNLVGASFGFQLGVQQRSVIIMFMTQDALDQFYSLSGFKIGVDASVAIITVGVGGSIDTDKITQPVIGFVLDPKGLMYNLTLEGSKITKIDR</sequence>